<keyword evidence="4 6" id="KW-0732">Signal</keyword>
<dbReference type="EMBL" id="MQVR01000025">
    <property type="protein sequence ID" value="OKL54161.1"/>
    <property type="molecule type" value="Genomic_DNA"/>
</dbReference>
<dbReference type="AlphaFoldDB" id="A0A1Q5Q2V5"/>
<dbReference type="PRINTS" id="PR00690">
    <property type="entry name" value="ADHESNFAMILY"/>
</dbReference>
<dbReference type="InterPro" id="IPR006128">
    <property type="entry name" value="Lipoprotein_PsaA-like"/>
</dbReference>
<dbReference type="OrthoDB" id="9810636at2"/>
<dbReference type="PANTHER" id="PTHR42953:SF1">
    <property type="entry name" value="METAL-BINDING PROTEIN HI_0362-RELATED"/>
    <property type="match status" value="1"/>
</dbReference>
<evidence type="ECO:0000313" key="8">
    <source>
        <dbReference type="Proteomes" id="UP000185628"/>
    </source>
</evidence>
<dbReference type="InterPro" id="IPR006129">
    <property type="entry name" value="AdhesinB"/>
</dbReference>
<evidence type="ECO:0000256" key="4">
    <source>
        <dbReference type="ARBA" id="ARBA00022729"/>
    </source>
</evidence>
<dbReference type="GO" id="GO:0046872">
    <property type="term" value="F:metal ion binding"/>
    <property type="evidence" value="ECO:0007669"/>
    <property type="project" value="UniProtKB-KW"/>
</dbReference>
<gene>
    <name evidence="7" type="ORF">BSZ39_05750</name>
</gene>
<evidence type="ECO:0000256" key="1">
    <source>
        <dbReference type="ARBA" id="ARBA00004196"/>
    </source>
</evidence>
<name>A0A1Q5Q2V5_9ACTO</name>
<comment type="caution">
    <text evidence="7">The sequence shown here is derived from an EMBL/GenBank/DDBJ whole genome shotgun (WGS) entry which is preliminary data.</text>
</comment>
<keyword evidence="3" id="KW-0479">Metal-binding</keyword>
<proteinExistence type="inferred from homology"/>
<accession>A0A1Q5Q2V5</accession>
<dbReference type="GO" id="GO:0030313">
    <property type="term" value="C:cell envelope"/>
    <property type="evidence" value="ECO:0007669"/>
    <property type="project" value="UniProtKB-SubCell"/>
</dbReference>
<feature type="signal peptide" evidence="6">
    <location>
        <begin position="1"/>
        <end position="22"/>
    </location>
</feature>
<evidence type="ECO:0000256" key="6">
    <source>
        <dbReference type="SAM" id="SignalP"/>
    </source>
</evidence>
<dbReference type="PROSITE" id="PS51257">
    <property type="entry name" value="PROKAR_LIPOPROTEIN"/>
    <property type="match status" value="1"/>
</dbReference>
<dbReference type="PRINTS" id="PR00691">
    <property type="entry name" value="ADHESINB"/>
</dbReference>
<keyword evidence="8" id="KW-1185">Reference proteome</keyword>
<feature type="chain" id="PRO_5038412878" evidence="6">
    <location>
        <begin position="23"/>
        <end position="312"/>
    </location>
</feature>
<protein>
    <submittedName>
        <fullName evidence="7">Zinc ABC transporter substrate-binding protein</fullName>
    </submittedName>
</protein>
<dbReference type="GO" id="GO:0030001">
    <property type="term" value="P:metal ion transport"/>
    <property type="evidence" value="ECO:0007669"/>
    <property type="project" value="InterPro"/>
</dbReference>
<evidence type="ECO:0000313" key="7">
    <source>
        <dbReference type="EMBL" id="OKL54161.1"/>
    </source>
</evidence>
<dbReference type="PANTHER" id="PTHR42953">
    <property type="entry name" value="HIGH-AFFINITY ZINC UPTAKE SYSTEM PROTEIN ZNUA-RELATED"/>
    <property type="match status" value="1"/>
</dbReference>
<dbReference type="SUPFAM" id="SSF53807">
    <property type="entry name" value="Helical backbone' metal receptor"/>
    <property type="match status" value="1"/>
</dbReference>
<dbReference type="Proteomes" id="UP000185628">
    <property type="component" value="Unassembled WGS sequence"/>
</dbReference>
<reference evidence="8" key="1">
    <citation type="submission" date="2016-12" db="EMBL/GenBank/DDBJ databases">
        <authorList>
            <person name="Meng X."/>
        </authorList>
    </citation>
    <scope>NUCLEOTIDE SEQUENCE [LARGE SCALE GENOMIC DNA]</scope>
    <source>
        <strain evidence="8">DSM 19116</strain>
    </source>
</reference>
<comment type="similarity">
    <text evidence="5">Belongs to the bacterial solute-binding protein 9 family.</text>
</comment>
<dbReference type="Gene3D" id="3.40.50.1980">
    <property type="entry name" value="Nitrogenase molybdenum iron protein domain"/>
    <property type="match status" value="2"/>
</dbReference>
<evidence type="ECO:0000256" key="3">
    <source>
        <dbReference type="ARBA" id="ARBA00022723"/>
    </source>
</evidence>
<evidence type="ECO:0000256" key="5">
    <source>
        <dbReference type="RuleBase" id="RU003512"/>
    </source>
</evidence>
<dbReference type="Pfam" id="PF01297">
    <property type="entry name" value="ZnuA"/>
    <property type="match status" value="1"/>
</dbReference>
<dbReference type="InterPro" id="IPR006127">
    <property type="entry name" value="ZnuA-like"/>
</dbReference>
<dbReference type="InterPro" id="IPR050492">
    <property type="entry name" value="Bact_metal-bind_prot9"/>
</dbReference>
<dbReference type="GO" id="GO:0007155">
    <property type="term" value="P:cell adhesion"/>
    <property type="evidence" value="ECO:0007669"/>
    <property type="project" value="InterPro"/>
</dbReference>
<sequence length="312" mass="34210">MKRTVAALLGALALFAASCSPATEAPASKSKGTMTVFATTGYIGDAVTRIAPKAEVTVMVKPGGDPHTYQPSTQDVEKMKSSDVVLWNGLHLEAMMEKQLKSLGDKQLAVGEQIDKSKLLPWPEKDDEGNELHDPHIWNSPDIWQEVVDQIATKLSAQQPENKAEFEANAKKFKDEIAEMKKSAETQLAAVPKEQRHLITGHDAFQYYGKTFGIDIRATDFVTSESQLSAAELDELATFIAEKKLPVVFQDNLKNPQAITALKEAVRAKGWEVEVSDEELFADSLGDHSPVDTYIGAFTHNTEAIVKGLTKK</sequence>
<comment type="subcellular location">
    <subcellularLocation>
        <location evidence="1">Cell envelope</location>
    </subcellularLocation>
</comment>
<keyword evidence="2 5" id="KW-0813">Transport</keyword>
<evidence type="ECO:0000256" key="2">
    <source>
        <dbReference type="ARBA" id="ARBA00022448"/>
    </source>
</evidence>
<dbReference type="RefSeq" id="WP_073716417.1">
    <property type="nucleotide sequence ID" value="NZ_MQVR01000025.1"/>
</dbReference>
<organism evidence="7 8">
    <name type="scientific">Bowdeniella nasicola</name>
    <dbReference type="NCBI Taxonomy" id="208480"/>
    <lineage>
        <taxon>Bacteria</taxon>
        <taxon>Bacillati</taxon>
        <taxon>Actinomycetota</taxon>
        <taxon>Actinomycetes</taxon>
        <taxon>Actinomycetales</taxon>
        <taxon>Actinomycetaceae</taxon>
        <taxon>Bowdeniella</taxon>
    </lineage>
</organism>